<gene>
    <name evidence="2" type="ORF">ACFPO9_07010</name>
</gene>
<evidence type="ECO:0000256" key="1">
    <source>
        <dbReference type="SAM" id="SignalP"/>
    </source>
</evidence>
<feature type="chain" id="PRO_5046399686" evidence="1">
    <location>
        <begin position="24"/>
        <end position="270"/>
    </location>
</feature>
<organism evidence="2 3">
    <name type="scientific">Massilia aerilata</name>
    <dbReference type="NCBI Taxonomy" id="453817"/>
    <lineage>
        <taxon>Bacteria</taxon>
        <taxon>Pseudomonadati</taxon>
        <taxon>Pseudomonadota</taxon>
        <taxon>Betaproteobacteria</taxon>
        <taxon>Burkholderiales</taxon>
        <taxon>Oxalobacteraceae</taxon>
        <taxon>Telluria group</taxon>
        <taxon>Massilia</taxon>
    </lineage>
</organism>
<feature type="signal peptide" evidence="1">
    <location>
        <begin position="1"/>
        <end position="23"/>
    </location>
</feature>
<keyword evidence="3" id="KW-1185">Reference proteome</keyword>
<sequence length="270" mass="29049">MPTLARFAAATAIAWVLAAPAFAVELSGAIRSSAGTLPAAIAVFADRADKLPAIAGKVENGRYRIELPDSGMFRIRLEAAGWDAAPKIVFDPKTAGALDFLLYPAKVPEPALAAELIEMGEQDQAIRSGPSATIGAGMAKRMQEDDPKREKRLGEIIAAKGWPTASMVGHEAANSAWLIAQHGSAAFLKRCLPLMKAAAEKGEMTPRSLALSIDRDLMNDDKPQRYGSQLRGDIGGKMALYPIADREHVDERRAAMGMEPLAQYLKHFEQ</sequence>
<evidence type="ECO:0000313" key="2">
    <source>
        <dbReference type="EMBL" id="MFC5548264.1"/>
    </source>
</evidence>
<dbReference type="EMBL" id="JBHSMZ010000004">
    <property type="protein sequence ID" value="MFC5548264.1"/>
    <property type="molecule type" value="Genomic_DNA"/>
</dbReference>
<evidence type="ECO:0000313" key="3">
    <source>
        <dbReference type="Proteomes" id="UP001596086"/>
    </source>
</evidence>
<dbReference type="Pfam" id="PF20329">
    <property type="entry name" value="DUF6624"/>
    <property type="match status" value="1"/>
</dbReference>
<keyword evidence="1" id="KW-0732">Signal</keyword>
<dbReference type="Proteomes" id="UP001596086">
    <property type="component" value="Unassembled WGS sequence"/>
</dbReference>
<protein>
    <submittedName>
        <fullName evidence="2">DUF6624 domain-containing protein</fullName>
    </submittedName>
</protein>
<comment type="caution">
    <text evidence="2">The sequence shown here is derived from an EMBL/GenBank/DDBJ whole genome shotgun (WGS) entry which is preliminary data.</text>
</comment>
<dbReference type="InterPro" id="IPR046732">
    <property type="entry name" value="DUF6624"/>
</dbReference>
<name>A0ABW0RTV6_9BURK</name>
<accession>A0ABW0RTV6</accession>
<dbReference type="RefSeq" id="WP_379768819.1">
    <property type="nucleotide sequence ID" value="NZ_JBHSMZ010000004.1"/>
</dbReference>
<reference evidence="3" key="1">
    <citation type="journal article" date="2019" name="Int. J. Syst. Evol. Microbiol.">
        <title>The Global Catalogue of Microorganisms (GCM) 10K type strain sequencing project: providing services to taxonomists for standard genome sequencing and annotation.</title>
        <authorList>
            <consortium name="The Broad Institute Genomics Platform"/>
            <consortium name="The Broad Institute Genome Sequencing Center for Infectious Disease"/>
            <person name="Wu L."/>
            <person name="Ma J."/>
        </authorList>
    </citation>
    <scope>NUCLEOTIDE SEQUENCE [LARGE SCALE GENOMIC DNA]</scope>
    <source>
        <strain evidence="3">CGMCC 4.5798</strain>
    </source>
</reference>
<proteinExistence type="predicted"/>